<keyword evidence="1" id="KW-0812">Transmembrane</keyword>
<dbReference type="OrthoDB" id="6437426at2759"/>
<protein>
    <submittedName>
        <fullName evidence="2">Latrophilin-3</fullName>
    </submittedName>
</protein>
<dbReference type="Proteomes" id="UP000054359">
    <property type="component" value="Unassembled WGS sequence"/>
</dbReference>
<dbReference type="STRING" id="407821.A0A087T6Q7"/>
<reference evidence="2 3" key="1">
    <citation type="submission" date="2013-11" db="EMBL/GenBank/DDBJ databases">
        <title>Genome sequencing of Stegodyphus mimosarum.</title>
        <authorList>
            <person name="Bechsgaard J."/>
        </authorList>
    </citation>
    <scope>NUCLEOTIDE SEQUENCE [LARGE SCALE GENOMIC DNA]</scope>
</reference>
<proteinExistence type="predicted"/>
<keyword evidence="1" id="KW-1133">Transmembrane helix</keyword>
<evidence type="ECO:0000256" key="1">
    <source>
        <dbReference type="SAM" id="Phobius"/>
    </source>
</evidence>
<organism evidence="2 3">
    <name type="scientific">Stegodyphus mimosarum</name>
    <name type="common">African social velvet spider</name>
    <dbReference type="NCBI Taxonomy" id="407821"/>
    <lineage>
        <taxon>Eukaryota</taxon>
        <taxon>Metazoa</taxon>
        <taxon>Ecdysozoa</taxon>
        <taxon>Arthropoda</taxon>
        <taxon>Chelicerata</taxon>
        <taxon>Arachnida</taxon>
        <taxon>Araneae</taxon>
        <taxon>Araneomorphae</taxon>
        <taxon>Entelegynae</taxon>
        <taxon>Eresoidea</taxon>
        <taxon>Eresidae</taxon>
        <taxon>Stegodyphus</taxon>
    </lineage>
</organism>
<dbReference type="PANTHER" id="PTHR12011:SF347">
    <property type="entry name" value="FI21270P1-RELATED"/>
    <property type="match status" value="1"/>
</dbReference>
<evidence type="ECO:0000313" key="3">
    <source>
        <dbReference type="Proteomes" id="UP000054359"/>
    </source>
</evidence>
<feature type="transmembrane region" description="Helical" evidence="1">
    <location>
        <begin position="25"/>
        <end position="48"/>
    </location>
</feature>
<dbReference type="PANTHER" id="PTHR12011">
    <property type="entry name" value="ADHESION G-PROTEIN COUPLED RECEPTOR"/>
    <property type="match status" value="1"/>
</dbReference>
<dbReference type="GO" id="GO:0005886">
    <property type="term" value="C:plasma membrane"/>
    <property type="evidence" value="ECO:0007669"/>
    <property type="project" value="TreeGrafter"/>
</dbReference>
<feature type="non-terminal residue" evidence="2">
    <location>
        <position position="137"/>
    </location>
</feature>
<gene>
    <name evidence="2" type="ORF">X975_13646</name>
</gene>
<name>A0A087T6Q7_STEMI</name>
<keyword evidence="3" id="KW-1185">Reference proteome</keyword>
<evidence type="ECO:0000313" key="2">
    <source>
        <dbReference type="EMBL" id="KFM60796.1"/>
    </source>
</evidence>
<accession>A0A087T6Q7</accession>
<sequence length="137" mass="15654">MASLMCLLGLTWAFGFFHVPESPAVSAYIFVILNGLQGVYLFLTQIVLNEHIRQKLLFAYKEKAAQFSSVITSWHNIEIITKTNNKVHAERKQTTVTDVRSTFSDCRPSSVLLDDDIFRMRHACYIELNQQLPSVTD</sequence>
<keyword evidence="1" id="KW-0472">Membrane</keyword>
<dbReference type="Gene3D" id="1.20.1070.10">
    <property type="entry name" value="Rhodopsin 7-helix transmembrane proteins"/>
    <property type="match status" value="1"/>
</dbReference>
<dbReference type="AlphaFoldDB" id="A0A087T6Q7"/>
<dbReference type="EMBL" id="KK113689">
    <property type="protein sequence ID" value="KFM60796.1"/>
    <property type="molecule type" value="Genomic_DNA"/>
</dbReference>